<feature type="compositionally biased region" description="Acidic residues" evidence="3">
    <location>
        <begin position="980"/>
        <end position="993"/>
    </location>
</feature>
<name>B4L745_DROMO</name>
<feature type="region of interest" description="Disordered" evidence="3">
    <location>
        <begin position="1051"/>
        <end position="1086"/>
    </location>
</feature>
<feature type="region of interest" description="Disordered" evidence="3">
    <location>
        <begin position="659"/>
        <end position="679"/>
    </location>
</feature>
<sequence length="1141" mass="126220">MDTKLAQGQFPATFPETFKNFFEMMNEDEDHVELFANLLEDKVIPRRSPMHAQRQRCGGSLRSHLNRRAGHEHIQAQIHAQSQGRAQVIPPTQDQIQEQMANRSRSRSQQIRYSWQQPAAAQHPHPHPVVRAAPRSRSGSSGDMSRSMGVDQELAASSGYALGPRSRSRGMRRRSVSGVDDLGDYGGVLSHCSSTGSSVDSLVHSHSQLMTRSPKHSTLTSLNVSNRVPRPNSAKMPTDSQQLPSAAPAFQHQQQQQQLDQDHLQRHQQTRDLQMELHQLRLGPDGEDNSAGRAPQNYAMPRLLADSPRHSQPRHSVILERSYDFDASFDGSDGTVPSPAPQQLAYNVLRPILKSQQHQTQQQQQQEQQKLQHLQQLQNPEQQQYYAGYSRAYGSQGLHGEGHWRDEEPTSSAAMAADSMHSTYQDFLQAAPDPGPGAGPPSMRMQRSPNMNRRRSSSIATGVLHGDHGYGYANDNKSFAAEQQQQQQQQPEEEHVEEVEELFAFPNNSNRERMALAKSPLGRAIESGVLTFHQAMSGAVSPQYAGVVTGVGAGAGVGSGASSQLPVNELDKCRLGSSSVLSAVTEHTAETAETAVDSSSSNVVWRDDVQSPVANSRAQQQQYQSVNSNQQRERGVGESAASVAYGSSATIAVAVHMSERQRLRTSSMPAESRKPRLADTRRSAIHCGADVEMDYYRLRSFSITSHGVCNLGDSLRSRRSRSINSVTSNGTSNSGKDRHNSNASADIPEAEASNIQPHSQRPNGEQVPAYKIAMLGGSGVGKTTLTYQFTTSDYICAYDLSLDDDYGQKTVSVLVDDIETDLEIIDHPACEMSTEAFCATYNIDLFVVVYSVVDRGTFKAAEKVLTYLKENDMLLTRGAILVANKTDLERHREVSRQVGRKLAKEIACKFIETSSGLDHNVDELLVGIVAQVKLNPQRLSLLSEYDLQRLNLQTTIQKHRRMHLPARRMVRQMSIFKMEDGEEKDEDDGDGDGGNDNNKENVNEDQQKSLEAVKRAANRRTLNLECILKMGESELEEEESNRQMSKFEQLAASMRQRRAQDELQQQQAADSNDSKPSTSAAAAAAAAAARRDSNAKGELESAACNRRVVNKLTKVFLSSVLRFRTNMKRRNSSSCTNLFVI</sequence>
<dbReference type="KEGG" id="dmo:Dmoj_GI16048"/>
<protein>
    <submittedName>
        <fullName evidence="4">Uncharacterized protein</fullName>
    </submittedName>
</protein>
<dbReference type="Proteomes" id="UP000009192">
    <property type="component" value="Unassembled WGS sequence"/>
</dbReference>
<dbReference type="PROSITE" id="PS51421">
    <property type="entry name" value="RAS"/>
    <property type="match status" value="1"/>
</dbReference>
<dbReference type="Pfam" id="PF00071">
    <property type="entry name" value="Ras"/>
    <property type="match status" value="1"/>
</dbReference>
<feature type="region of interest" description="Disordered" evidence="3">
    <location>
        <begin position="427"/>
        <end position="456"/>
    </location>
</feature>
<dbReference type="HOGENOM" id="CLU_562928_0_0_1"/>
<dbReference type="GO" id="GO:0005886">
    <property type="term" value="C:plasma membrane"/>
    <property type="evidence" value="ECO:0007669"/>
    <property type="project" value="TreeGrafter"/>
</dbReference>
<dbReference type="Gene3D" id="3.40.50.300">
    <property type="entry name" value="P-loop containing nucleotide triphosphate hydrolases"/>
    <property type="match status" value="1"/>
</dbReference>
<dbReference type="GO" id="GO:0003924">
    <property type="term" value="F:GTPase activity"/>
    <property type="evidence" value="ECO:0007669"/>
    <property type="project" value="InterPro"/>
</dbReference>
<dbReference type="AlphaFoldDB" id="B4L745"/>
<feature type="compositionally biased region" description="Basic and acidic residues" evidence="3">
    <location>
        <begin position="997"/>
        <end position="1006"/>
    </location>
</feature>
<dbReference type="InParanoid" id="B4L745"/>
<feature type="compositionally biased region" description="Low complexity" evidence="3">
    <location>
        <begin position="613"/>
        <end position="630"/>
    </location>
</feature>
<dbReference type="EMBL" id="CH933812">
    <property type="protein sequence ID" value="EDW06191.2"/>
    <property type="molecule type" value="Genomic_DNA"/>
</dbReference>
<gene>
    <name evidence="4" type="primary">Dmoj\GI16048</name>
    <name evidence="4" type="ORF">Dmoj_GI16048</name>
</gene>
<dbReference type="OrthoDB" id="5239715at2759"/>
<evidence type="ECO:0000256" key="1">
    <source>
        <dbReference type="ARBA" id="ARBA00008846"/>
    </source>
</evidence>
<evidence type="ECO:0000256" key="3">
    <source>
        <dbReference type="SAM" id="MobiDB-lite"/>
    </source>
</evidence>
<dbReference type="InterPro" id="IPR027417">
    <property type="entry name" value="P-loop_NTPase"/>
</dbReference>
<keyword evidence="5" id="KW-1185">Reference proteome</keyword>
<feature type="compositionally biased region" description="Polar residues" evidence="3">
    <location>
        <begin position="79"/>
        <end position="102"/>
    </location>
</feature>
<feature type="region of interest" description="Disordered" evidence="3">
    <location>
        <begin position="976"/>
        <end position="1006"/>
    </location>
</feature>
<keyword evidence="2" id="KW-0597">Phosphoprotein</keyword>
<dbReference type="PANTHER" id="PTHR45775">
    <property type="entry name" value="RAD, GEM/KIR FAMILY MEMBER 2, ISOFORM C"/>
    <property type="match status" value="1"/>
</dbReference>
<dbReference type="PANTHER" id="PTHR45775:SF6">
    <property type="entry name" value="RAD, GEM_KIR FAMILY MEMBER 2, ISOFORM C"/>
    <property type="match status" value="1"/>
</dbReference>
<dbReference type="SMART" id="SM00175">
    <property type="entry name" value="RAB"/>
    <property type="match status" value="1"/>
</dbReference>
<dbReference type="GO" id="GO:0005525">
    <property type="term" value="F:GTP binding"/>
    <property type="evidence" value="ECO:0007669"/>
    <property type="project" value="InterPro"/>
</dbReference>
<feature type="region of interest" description="Disordered" evidence="3">
    <location>
        <begin position="719"/>
        <end position="743"/>
    </location>
</feature>
<dbReference type="InterPro" id="IPR001806">
    <property type="entry name" value="Small_GTPase"/>
</dbReference>
<dbReference type="eggNOG" id="KOG0395">
    <property type="taxonomic scope" value="Eukaryota"/>
</dbReference>
<proteinExistence type="inferred from homology"/>
<evidence type="ECO:0000313" key="4">
    <source>
        <dbReference type="EMBL" id="EDW06191.2"/>
    </source>
</evidence>
<feature type="region of interest" description="Disordered" evidence="3">
    <location>
        <begin position="79"/>
        <end position="269"/>
    </location>
</feature>
<dbReference type="FunCoup" id="B4L745">
    <property type="interactions" value="76"/>
</dbReference>
<comment type="similarity">
    <text evidence="1">Belongs to the small GTPase superfamily. RGK family.</text>
</comment>
<accession>B4L745</accession>
<feature type="compositionally biased region" description="Low complexity" evidence="3">
    <location>
        <begin position="107"/>
        <end position="149"/>
    </location>
</feature>
<feature type="compositionally biased region" description="Low complexity" evidence="3">
    <location>
        <begin position="440"/>
        <end position="451"/>
    </location>
</feature>
<evidence type="ECO:0000256" key="2">
    <source>
        <dbReference type="ARBA" id="ARBA00022553"/>
    </source>
</evidence>
<feature type="compositionally biased region" description="Polar residues" evidence="3">
    <location>
        <begin position="1070"/>
        <end position="1079"/>
    </location>
</feature>
<dbReference type="FunFam" id="3.40.50.300:FF:000664">
    <property type="entry name" value="Uncharacterized protein, isoform B"/>
    <property type="match status" value="1"/>
</dbReference>
<organism evidence="4 5">
    <name type="scientific">Drosophila mojavensis</name>
    <name type="common">Fruit fly</name>
    <dbReference type="NCBI Taxonomy" id="7230"/>
    <lineage>
        <taxon>Eukaryota</taxon>
        <taxon>Metazoa</taxon>
        <taxon>Ecdysozoa</taxon>
        <taxon>Arthropoda</taxon>
        <taxon>Hexapoda</taxon>
        <taxon>Insecta</taxon>
        <taxon>Pterygota</taxon>
        <taxon>Neoptera</taxon>
        <taxon>Endopterygota</taxon>
        <taxon>Diptera</taxon>
        <taxon>Brachycera</taxon>
        <taxon>Muscomorpha</taxon>
        <taxon>Ephydroidea</taxon>
        <taxon>Drosophilidae</taxon>
        <taxon>Drosophila</taxon>
    </lineage>
</organism>
<dbReference type="InterPro" id="IPR051641">
    <property type="entry name" value="RGK_GTP-binding_reg"/>
</dbReference>
<dbReference type="SMR" id="B4L745"/>
<feature type="compositionally biased region" description="Basic and acidic residues" evidence="3">
    <location>
        <begin position="260"/>
        <end position="269"/>
    </location>
</feature>
<dbReference type="GO" id="GO:0005246">
    <property type="term" value="F:calcium channel regulator activity"/>
    <property type="evidence" value="ECO:0007669"/>
    <property type="project" value="TreeGrafter"/>
</dbReference>
<dbReference type="SMART" id="SM00173">
    <property type="entry name" value="RAS"/>
    <property type="match status" value="1"/>
</dbReference>
<dbReference type="PROSITE" id="PS51419">
    <property type="entry name" value="RAB"/>
    <property type="match status" value="1"/>
</dbReference>
<feature type="compositionally biased region" description="Low complexity" evidence="3">
    <location>
        <begin position="722"/>
        <end position="734"/>
    </location>
</feature>
<dbReference type="SUPFAM" id="SSF52540">
    <property type="entry name" value="P-loop containing nucleoside triphosphate hydrolases"/>
    <property type="match status" value="1"/>
</dbReference>
<evidence type="ECO:0000313" key="5">
    <source>
        <dbReference type="Proteomes" id="UP000009192"/>
    </source>
</evidence>
<dbReference type="SMART" id="SM00174">
    <property type="entry name" value="RHO"/>
    <property type="match status" value="1"/>
</dbReference>
<dbReference type="PRINTS" id="PR00449">
    <property type="entry name" value="RASTRNSFRMNG"/>
</dbReference>
<feature type="region of interest" description="Disordered" evidence="3">
    <location>
        <begin position="610"/>
        <end position="638"/>
    </location>
</feature>
<feature type="compositionally biased region" description="Polar residues" evidence="3">
    <location>
        <begin position="191"/>
        <end position="226"/>
    </location>
</feature>
<feature type="compositionally biased region" description="Basic residues" evidence="3">
    <location>
        <begin position="166"/>
        <end position="175"/>
    </location>
</feature>
<reference evidence="4 5" key="1">
    <citation type="journal article" date="2007" name="Nature">
        <title>Evolution of genes and genomes on the Drosophila phylogeny.</title>
        <authorList>
            <consortium name="Drosophila 12 Genomes Consortium"/>
            <person name="Clark A.G."/>
            <person name="Eisen M.B."/>
            <person name="Smith D.R."/>
            <person name="Bergman C.M."/>
            <person name="Oliver B."/>
            <person name="Markow T.A."/>
            <person name="Kaufman T.C."/>
            <person name="Kellis M."/>
            <person name="Gelbart W."/>
            <person name="Iyer V.N."/>
            <person name="Pollard D.A."/>
            <person name="Sackton T.B."/>
            <person name="Larracuente A.M."/>
            <person name="Singh N.D."/>
            <person name="Abad J.P."/>
            <person name="Abt D.N."/>
            <person name="Adryan B."/>
            <person name="Aguade M."/>
            <person name="Akashi H."/>
            <person name="Anderson W.W."/>
            <person name="Aquadro C.F."/>
            <person name="Ardell D.H."/>
            <person name="Arguello R."/>
            <person name="Artieri C.G."/>
            <person name="Barbash D.A."/>
            <person name="Barker D."/>
            <person name="Barsanti P."/>
            <person name="Batterham P."/>
            <person name="Batzoglou S."/>
            <person name="Begun D."/>
            <person name="Bhutkar A."/>
            <person name="Blanco E."/>
            <person name="Bosak S.A."/>
            <person name="Bradley R.K."/>
            <person name="Brand A.D."/>
            <person name="Brent M.R."/>
            <person name="Brooks A.N."/>
            <person name="Brown R.H."/>
            <person name="Butlin R.K."/>
            <person name="Caggese C."/>
            <person name="Calvi B.R."/>
            <person name="Bernardo de Carvalho A."/>
            <person name="Caspi A."/>
            <person name="Castrezana S."/>
            <person name="Celniker S.E."/>
            <person name="Chang J.L."/>
            <person name="Chapple C."/>
            <person name="Chatterji S."/>
            <person name="Chinwalla A."/>
            <person name="Civetta A."/>
            <person name="Clifton S.W."/>
            <person name="Comeron J.M."/>
            <person name="Costello J.C."/>
            <person name="Coyne J.A."/>
            <person name="Daub J."/>
            <person name="David R.G."/>
            <person name="Delcher A.L."/>
            <person name="Delehaunty K."/>
            <person name="Do C.B."/>
            <person name="Ebling H."/>
            <person name="Edwards K."/>
            <person name="Eickbush T."/>
            <person name="Evans J.D."/>
            <person name="Filipski A."/>
            <person name="Findeiss S."/>
            <person name="Freyhult E."/>
            <person name="Fulton L."/>
            <person name="Fulton R."/>
            <person name="Garcia A.C."/>
            <person name="Gardiner A."/>
            <person name="Garfield D.A."/>
            <person name="Garvin B.E."/>
            <person name="Gibson G."/>
            <person name="Gilbert D."/>
            <person name="Gnerre S."/>
            <person name="Godfrey J."/>
            <person name="Good R."/>
            <person name="Gotea V."/>
            <person name="Gravely B."/>
            <person name="Greenberg A.J."/>
            <person name="Griffiths-Jones S."/>
            <person name="Gross S."/>
            <person name="Guigo R."/>
            <person name="Gustafson E.A."/>
            <person name="Haerty W."/>
            <person name="Hahn M.W."/>
            <person name="Halligan D.L."/>
            <person name="Halpern A.L."/>
            <person name="Halter G.M."/>
            <person name="Han M.V."/>
            <person name="Heger A."/>
            <person name="Hillier L."/>
            <person name="Hinrichs A.S."/>
            <person name="Holmes I."/>
            <person name="Hoskins R.A."/>
            <person name="Hubisz M.J."/>
            <person name="Hultmark D."/>
            <person name="Huntley M.A."/>
            <person name="Jaffe D.B."/>
            <person name="Jagadeeshan S."/>
            <person name="Jeck W.R."/>
            <person name="Johnson J."/>
            <person name="Jones C.D."/>
            <person name="Jordan W.C."/>
            <person name="Karpen G.H."/>
            <person name="Kataoka E."/>
            <person name="Keightley P.D."/>
            <person name="Kheradpour P."/>
            <person name="Kirkness E.F."/>
            <person name="Koerich L.B."/>
            <person name="Kristiansen K."/>
            <person name="Kudrna D."/>
            <person name="Kulathinal R.J."/>
            <person name="Kumar S."/>
            <person name="Kwok R."/>
            <person name="Lander E."/>
            <person name="Langley C.H."/>
            <person name="Lapoint R."/>
            <person name="Lazzaro B.P."/>
            <person name="Lee S.J."/>
            <person name="Levesque L."/>
            <person name="Li R."/>
            <person name="Lin C.F."/>
            <person name="Lin M.F."/>
            <person name="Lindblad-Toh K."/>
            <person name="Llopart A."/>
            <person name="Long M."/>
            <person name="Low L."/>
            <person name="Lozovsky E."/>
            <person name="Lu J."/>
            <person name="Luo M."/>
            <person name="Machado C.A."/>
            <person name="Makalowski W."/>
            <person name="Marzo M."/>
            <person name="Matsuda M."/>
            <person name="Matzkin L."/>
            <person name="McAllister B."/>
            <person name="McBride C.S."/>
            <person name="McKernan B."/>
            <person name="McKernan K."/>
            <person name="Mendez-Lago M."/>
            <person name="Minx P."/>
            <person name="Mollenhauer M.U."/>
            <person name="Montooth K."/>
            <person name="Mount S.M."/>
            <person name="Mu X."/>
            <person name="Myers E."/>
            <person name="Negre B."/>
            <person name="Newfeld S."/>
            <person name="Nielsen R."/>
            <person name="Noor M.A."/>
            <person name="O'Grady P."/>
            <person name="Pachter L."/>
            <person name="Papaceit M."/>
            <person name="Parisi M.J."/>
            <person name="Parisi M."/>
            <person name="Parts L."/>
            <person name="Pedersen J.S."/>
            <person name="Pesole G."/>
            <person name="Phillippy A.M."/>
            <person name="Ponting C.P."/>
            <person name="Pop M."/>
            <person name="Porcelli D."/>
            <person name="Powell J.R."/>
            <person name="Prohaska S."/>
            <person name="Pruitt K."/>
            <person name="Puig M."/>
            <person name="Quesneville H."/>
            <person name="Ram K.R."/>
            <person name="Rand D."/>
            <person name="Rasmussen M.D."/>
            <person name="Reed L.K."/>
            <person name="Reenan R."/>
            <person name="Reily A."/>
            <person name="Remington K.A."/>
            <person name="Rieger T.T."/>
            <person name="Ritchie M.G."/>
            <person name="Robin C."/>
            <person name="Rogers Y.H."/>
            <person name="Rohde C."/>
            <person name="Rozas J."/>
            <person name="Rubenfield M.J."/>
            <person name="Ruiz A."/>
            <person name="Russo S."/>
            <person name="Salzberg S.L."/>
            <person name="Sanchez-Gracia A."/>
            <person name="Saranga D.J."/>
            <person name="Sato H."/>
            <person name="Schaeffer S.W."/>
            <person name="Schatz M.C."/>
            <person name="Schlenke T."/>
            <person name="Schwartz R."/>
            <person name="Segarra C."/>
            <person name="Singh R.S."/>
            <person name="Sirot L."/>
            <person name="Sirota M."/>
            <person name="Sisneros N.B."/>
            <person name="Smith C.D."/>
            <person name="Smith T.F."/>
            <person name="Spieth J."/>
            <person name="Stage D.E."/>
            <person name="Stark A."/>
            <person name="Stephan W."/>
            <person name="Strausberg R.L."/>
            <person name="Strempel S."/>
            <person name="Sturgill D."/>
            <person name="Sutton G."/>
            <person name="Sutton G.G."/>
            <person name="Tao W."/>
            <person name="Teichmann S."/>
            <person name="Tobari Y.N."/>
            <person name="Tomimura Y."/>
            <person name="Tsolas J.M."/>
            <person name="Valente V.L."/>
            <person name="Venter E."/>
            <person name="Venter J.C."/>
            <person name="Vicario S."/>
            <person name="Vieira F.G."/>
            <person name="Vilella A.J."/>
            <person name="Villasante A."/>
            <person name="Walenz B."/>
            <person name="Wang J."/>
            <person name="Wasserman M."/>
            <person name="Watts T."/>
            <person name="Wilson D."/>
            <person name="Wilson R.K."/>
            <person name="Wing R.A."/>
            <person name="Wolfner M.F."/>
            <person name="Wong A."/>
            <person name="Wong G.K."/>
            <person name="Wu C.I."/>
            <person name="Wu G."/>
            <person name="Yamamoto D."/>
            <person name="Yang H.P."/>
            <person name="Yang S.P."/>
            <person name="Yorke J.A."/>
            <person name="Yoshida K."/>
            <person name="Zdobnov E."/>
            <person name="Zhang P."/>
            <person name="Zhang Y."/>
            <person name="Zimin A.V."/>
            <person name="Baldwin J."/>
            <person name="Abdouelleil A."/>
            <person name="Abdulkadir J."/>
            <person name="Abebe A."/>
            <person name="Abera B."/>
            <person name="Abreu J."/>
            <person name="Acer S.C."/>
            <person name="Aftuck L."/>
            <person name="Alexander A."/>
            <person name="An P."/>
            <person name="Anderson E."/>
            <person name="Anderson S."/>
            <person name="Arachi H."/>
            <person name="Azer M."/>
            <person name="Bachantsang P."/>
            <person name="Barry A."/>
            <person name="Bayul T."/>
            <person name="Berlin A."/>
            <person name="Bessette D."/>
            <person name="Bloom T."/>
            <person name="Blye J."/>
            <person name="Boguslavskiy L."/>
            <person name="Bonnet C."/>
            <person name="Boukhgalter B."/>
            <person name="Bourzgui I."/>
            <person name="Brown A."/>
            <person name="Cahill P."/>
            <person name="Channer S."/>
            <person name="Cheshatsang Y."/>
            <person name="Chuda L."/>
            <person name="Citroen M."/>
            <person name="Collymore A."/>
            <person name="Cooke P."/>
            <person name="Costello M."/>
            <person name="D'Aco K."/>
            <person name="Daza R."/>
            <person name="De Haan G."/>
            <person name="DeGray S."/>
            <person name="DeMaso C."/>
            <person name="Dhargay N."/>
            <person name="Dooley K."/>
            <person name="Dooley E."/>
            <person name="Doricent M."/>
            <person name="Dorje P."/>
            <person name="Dorjee K."/>
            <person name="Dupes A."/>
            <person name="Elong R."/>
            <person name="Falk J."/>
            <person name="Farina A."/>
            <person name="Faro S."/>
            <person name="Ferguson D."/>
            <person name="Fisher S."/>
            <person name="Foley C.D."/>
            <person name="Franke A."/>
            <person name="Friedrich D."/>
            <person name="Gadbois L."/>
            <person name="Gearin G."/>
            <person name="Gearin C.R."/>
            <person name="Giannoukos G."/>
            <person name="Goode T."/>
            <person name="Graham J."/>
            <person name="Grandbois E."/>
            <person name="Grewal S."/>
            <person name="Gyaltsen K."/>
            <person name="Hafez N."/>
            <person name="Hagos B."/>
            <person name="Hall J."/>
            <person name="Henson C."/>
            <person name="Hollinger A."/>
            <person name="Honan T."/>
            <person name="Huard M.D."/>
            <person name="Hughes L."/>
            <person name="Hurhula B."/>
            <person name="Husby M.E."/>
            <person name="Kamat A."/>
            <person name="Kanga B."/>
            <person name="Kashin S."/>
            <person name="Khazanovich D."/>
            <person name="Kisner P."/>
            <person name="Lance K."/>
            <person name="Lara M."/>
            <person name="Lee W."/>
            <person name="Lennon N."/>
            <person name="Letendre F."/>
            <person name="LeVine R."/>
            <person name="Lipovsky A."/>
            <person name="Liu X."/>
            <person name="Liu J."/>
            <person name="Liu S."/>
            <person name="Lokyitsang T."/>
            <person name="Lokyitsang Y."/>
            <person name="Lubonja R."/>
            <person name="Lui A."/>
            <person name="MacDonald P."/>
            <person name="Magnisalis V."/>
            <person name="Maru K."/>
            <person name="Matthews C."/>
            <person name="McCusker W."/>
            <person name="McDonough S."/>
            <person name="Mehta T."/>
            <person name="Meldrim J."/>
            <person name="Meneus L."/>
            <person name="Mihai O."/>
            <person name="Mihalev A."/>
            <person name="Mihova T."/>
            <person name="Mittelman R."/>
            <person name="Mlenga V."/>
            <person name="Montmayeur A."/>
            <person name="Mulrain L."/>
            <person name="Navidi A."/>
            <person name="Naylor J."/>
            <person name="Negash T."/>
            <person name="Nguyen T."/>
            <person name="Nguyen N."/>
            <person name="Nicol R."/>
            <person name="Norbu C."/>
            <person name="Norbu N."/>
            <person name="Novod N."/>
            <person name="O'Neill B."/>
            <person name="Osman S."/>
            <person name="Markiewicz E."/>
            <person name="Oyono O.L."/>
            <person name="Patti C."/>
            <person name="Phunkhang P."/>
            <person name="Pierre F."/>
            <person name="Priest M."/>
            <person name="Raghuraman S."/>
            <person name="Rege F."/>
            <person name="Reyes R."/>
            <person name="Rise C."/>
            <person name="Rogov P."/>
            <person name="Ross K."/>
            <person name="Ryan E."/>
            <person name="Settipalli S."/>
            <person name="Shea T."/>
            <person name="Sherpa N."/>
            <person name="Shi L."/>
            <person name="Shih D."/>
            <person name="Sparrow T."/>
            <person name="Spaulding J."/>
            <person name="Stalker J."/>
            <person name="Stange-Thomann N."/>
            <person name="Stavropoulos S."/>
            <person name="Stone C."/>
            <person name="Strader C."/>
            <person name="Tesfaye S."/>
            <person name="Thomson T."/>
            <person name="Thoulutsang Y."/>
            <person name="Thoulutsang D."/>
            <person name="Topham K."/>
            <person name="Topping I."/>
            <person name="Tsamla T."/>
            <person name="Vassiliev H."/>
            <person name="Vo A."/>
            <person name="Wangchuk T."/>
            <person name="Wangdi T."/>
            <person name="Weiand M."/>
            <person name="Wilkinson J."/>
            <person name="Wilson A."/>
            <person name="Yadav S."/>
            <person name="Young G."/>
            <person name="Yu Q."/>
            <person name="Zembek L."/>
            <person name="Zhong D."/>
            <person name="Zimmer A."/>
            <person name="Zwirko Z."/>
            <person name="Jaffe D.B."/>
            <person name="Alvarez P."/>
            <person name="Brockman W."/>
            <person name="Butler J."/>
            <person name="Chin C."/>
            <person name="Gnerre S."/>
            <person name="Grabherr M."/>
            <person name="Kleber M."/>
            <person name="Mauceli E."/>
            <person name="MacCallum I."/>
        </authorList>
    </citation>
    <scope>NUCLEOTIDE SEQUENCE [LARGE SCALE GENOMIC DNA]</scope>
    <source>
        <strain evidence="5">Tucson 15081-1352.22</strain>
    </source>
</reference>